<organism evidence="1">
    <name type="scientific">marine sediment metagenome</name>
    <dbReference type="NCBI Taxonomy" id="412755"/>
    <lineage>
        <taxon>unclassified sequences</taxon>
        <taxon>metagenomes</taxon>
        <taxon>ecological metagenomes</taxon>
    </lineage>
</organism>
<dbReference type="EMBL" id="BARS01016510">
    <property type="protein sequence ID" value="GAF87824.1"/>
    <property type="molecule type" value="Genomic_DNA"/>
</dbReference>
<evidence type="ECO:0000313" key="1">
    <source>
        <dbReference type="EMBL" id="GAF87824.1"/>
    </source>
</evidence>
<feature type="non-terminal residue" evidence="1">
    <location>
        <position position="113"/>
    </location>
</feature>
<name>X0T3K7_9ZZZZ</name>
<comment type="caution">
    <text evidence="1">The sequence shown here is derived from an EMBL/GenBank/DDBJ whole genome shotgun (WGS) entry which is preliminary data.</text>
</comment>
<reference evidence="1" key="1">
    <citation type="journal article" date="2014" name="Front. Microbiol.">
        <title>High frequency of phylogenetically diverse reductive dehalogenase-homologous genes in deep subseafloor sedimentary metagenomes.</title>
        <authorList>
            <person name="Kawai M."/>
            <person name="Futagami T."/>
            <person name="Toyoda A."/>
            <person name="Takaki Y."/>
            <person name="Nishi S."/>
            <person name="Hori S."/>
            <person name="Arai W."/>
            <person name="Tsubouchi T."/>
            <person name="Morono Y."/>
            <person name="Uchiyama I."/>
            <person name="Ito T."/>
            <person name="Fujiyama A."/>
            <person name="Inagaki F."/>
            <person name="Takami H."/>
        </authorList>
    </citation>
    <scope>NUCLEOTIDE SEQUENCE</scope>
    <source>
        <strain evidence="1">Expedition CK06-06</strain>
    </source>
</reference>
<gene>
    <name evidence="1" type="ORF">S01H1_27160</name>
</gene>
<sequence length="113" mass="13004">MQEIIINNWIKTYLIGAMSKTQAKDGGTGWRKDLQEELELRIDENNNPIFVFNPCNEEQSKVGLNPIEYHRKINGWLNAGHNNKVAEGSDLIWEGKHYIVLDEKGKPFLKVIP</sequence>
<dbReference type="AlphaFoldDB" id="X0T3K7"/>
<accession>X0T3K7</accession>
<proteinExistence type="predicted"/>
<protein>
    <submittedName>
        <fullName evidence="1">Uncharacterized protein</fullName>
    </submittedName>
</protein>